<evidence type="ECO:0000313" key="11">
    <source>
        <dbReference type="Proteomes" id="UP000283255"/>
    </source>
</evidence>
<evidence type="ECO:0000259" key="9">
    <source>
        <dbReference type="PROSITE" id="PS51464"/>
    </source>
</evidence>
<accession>A0A418YIA2</accession>
<dbReference type="RefSeq" id="WP_119909597.1">
    <property type="nucleotide sequence ID" value="NZ_QZCH01000003.1"/>
</dbReference>
<comment type="caution">
    <text evidence="10">The sequence shown here is derived from an EMBL/GenBank/DDBJ whole genome shotgun (WGS) entry which is preliminary data.</text>
</comment>
<evidence type="ECO:0000256" key="5">
    <source>
        <dbReference type="PIRSR" id="PIRSR004692-2"/>
    </source>
</evidence>
<protein>
    <recommendedName>
        <fullName evidence="4">Arabinose 5-phosphate isomerase</fullName>
        <shortName evidence="4">API</shortName>
        <ecNumber evidence="4">5.3.1.13</ecNumber>
    </recommendedName>
</protein>
<sequence length="320" mass="34333">MPTELSLTADAIKQSVKQVFTVEAQALQQCAQRTGDEFVNAIALMKHCQGRVIVCGMGKSGLIGKKIAATLASVGTPSFFLHPGEAFHGDLGMVQANDILLLLSYSGETDEILKIIPSIKGFGNKIIAITGGLTSSLSKHADVVLDGSVDKETCPNNLAPTTSTTVALAIGDALASTLVLETEFSPMDFARYHPGGSLGKRLLTRVKDVMRSEQLPEVALDTPVTQALMVMTETRTGLALVLDQGVLQGVITDGDVRRYLLAGQDINQGKARDMMTVSPCRIDQEAMLAEAEDLMRQKHIKWLVVTDAQQALVGILEWSQ</sequence>
<dbReference type="EMBL" id="QZCH01000003">
    <property type="protein sequence ID" value="RJG49951.1"/>
    <property type="molecule type" value="Genomic_DNA"/>
</dbReference>
<dbReference type="GO" id="GO:1901135">
    <property type="term" value="P:carbohydrate derivative metabolic process"/>
    <property type="evidence" value="ECO:0007669"/>
    <property type="project" value="InterPro"/>
</dbReference>
<dbReference type="InterPro" id="IPR004800">
    <property type="entry name" value="KdsD/KpsF-type"/>
</dbReference>
<evidence type="ECO:0000256" key="2">
    <source>
        <dbReference type="ARBA" id="ARBA00022737"/>
    </source>
</evidence>
<dbReference type="GO" id="GO:0005975">
    <property type="term" value="P:carbohydrate metabolic process"/>
    <property type="evidence" value="ECO:0007669"/>
    <property type="project" value="InterPro"/>
</dbReference>
<keyword evidence="5" id="KW-0862">Zinc</keyword>
<evidence type="ECO:0000256" key="3">
    <source>
        <dbReference type="ARBA" id="ARBA00023122"/>
    </source>
</evidence>
<feature type="site" description="Catalytically relevant" evidence="6">
    <location>
        <position position="59"/>
    </location>
</feature>
<reference evidence="10 11" key="2">
    <citation type="submission" date="2019-01" db="EMBL/GenBank/DDBJ databases">
        <title>Motilimonas pumilus sp. nov., isolated from the gut of sea cucumber (Apostichopus japonicus).</title>
        <authorList>
            <person name="Wang F.-Q."/>
            <person name="Ren L.-H."/>
            <person name="Lin Y.-W."/>
            <person name="Sun G.-H."/>
            <person name="Du Z.-J."/>
            <person name="Zhao J.-X."/>
            <person name="Liu X.-J."/>
            <person name="Liu L.-J."/>
        </authorList>
    </citation>
    <scope>NUCLEOTIDE SEQUENCE [LARGE SCALE GENOMIC DNA]</scope>
    <source>
        <strain evidence="10 11">PLHSC7-2</strain>
    </source>
</reference>
<dbReference type="Gene3D" id="3.40.50.10490">
    <property type="entry name" value="Glucose-6-phosphate isomerase like protein, domain 1"/>
    <property type="match status" value="1"/>
</dbReference>
<keyword evidence="11" id="KW-1185">Reference proteome</keyword>
<dbReference type="PROSITE" id="PS51371">
    <property type="entry name" value="CBS"/>
    <property type="match status" value="2"/>
</dbReference>
<organism evidence="10 11">
    <name type="scientific">Motilimonas pumila</name>
    <dbReference type="NCBI Taxonomy" id="2303987"/>
    <lineage>
        <taxon>Bacteria</taxon>
        <taxon>Pseudomonadati</taxon>
        <taxon>Pseudomonadota</taxon>
        <taxon>Gammaproteobacteria</taxon>
        <taxon>Alteromonadales</taxon>
        <taxon>Alteromonadales genera incertae sedis</taxon>
        <taxon>Motilimonas</taxon>
    </lineage>
</organism>
<dbReference type="Gene3D" id="3.10.580.10">
    <property type="entry name" value="CBS-domain"/>
    <property type="match status" value="1"/>
</dbReference>
<dbReference type="EC" id="5.3.1.13" evidence="4"/>
<feature type="domain" description="CBS" evidence="8">
    <location>
        <begin position="274"/>
        <end position="320"/>
    </location>
</feature>
<evidence type="ECO:0000256" key="7">
    <source>
        <dbReference type="PROSITE-ProRule" id="PRU00703"/>
    </source>
</evidence>
<feature type="site" description="Catalytically relevant" evidence="6">
    <location>
        <position position="193"/>
    </location>
</feature>
<evidence type="ECO:0000256" key="1">
    <source>
        <dbReference type="ARBA" id="ARBA00008165"/>
    </source>
</evidence>
<dbReference type="InterPro" id="IPR000644">
    <property type="entry name" value="CBS_dom"/>
</dbReference>
<dbReference type="InterPro" id="IPR050986">
    <property type="entry name" value="GutQ/KpsF_isomerases"/>
</dbReference>
<dbReference type="CDD" id="cd05014">
    <property type="entry name" value="SIS_Kpsf"/>
    <property type="match status" value="1"/>
</dbReference>
<dbReference type="PIRSF" id="PIRSF004692">
    <property type="entry name" value="KdsD_KpsF"/>
    <property type="match status" value="1"/>
</dbReference>
<feature type="domain" description="CBS" evidence="8">
    <location>
        <begin position="210"/>
        <end position="266"/>
    </location>
</feature>
<dbReference type="AlphaFoldDB" id="A0A418YIA2"/>
<dbReference type="InterPro" id="IPR046348">
    <property type="entry name" value="SIS_dom_sf"/>
</dbReference>
<proteinExistence type="inferred from homology"/>
<dbReference type="CDD" id="cd04604">
    <property type="entry name" value="CBS_pair_SIS_assoc"/>
    <property type="match status" value="1"/>
</dbReference>
<dbReference type="FunFam" id="3.40.50.10490:FF:000011">
    <property type="entry name" value="Arabinose 5-phosphate isomerase"/>
    <property type="match status" value="1"/>
</dbReference>
<evidence type="ECO:0000256" key="4">
    <source>
        <dbReference type="PIRNR" id="PIRNR004692"/>
    </source>
</evidence>
<comment type="similarity">
    <text evidence="1 4">Belongs to the SIS family. GutQ/KpsF subfamily.</text>
</comment>
<dbReference type="InterPro" id="IPR046342">
    <property type="entry name" value="CBS_dom_sf"/>
</dbReference>
<feature type="site" description="Catalytically relevant" evidence="6">
    <location>
        <position position="111"/>
    </location>
</feature>
<dbReference type="SUPFAM" id="SSF53697">
    <property type="entry name" value="SIS domain"/>
    <property type="match status" value="1"/>
</dbReference>
<dbReference type="PROSITE" id="PS51464">
    <property type="entry name" value="SIS"/>
    <property type="match status" value="1"/>
</dbReference>
<evidence type="ECO:0000256" key="6">
    <source>
        <dbReference type="PIRSR" id="PIRSR004692-3"/>
    </source>
</evidence>
<keyword evidence="2" id="KW-0677">Repeat</keyword>
<evidence type="ECO:0000259" key="8">
    <source>
        <dbReference type="PROSITE" id="PS51371"/>
    </source>
</evidence>
<dbReference type="InterPro" id="IPR035474">
    <property type="entry name" value="SIS_Kpsf"/>
</dbReference>
<dbReference type="GO" id="GO:0046872">
    <property type="term" value="F:metal ion binding"/>
    <property type="evidence" value="ECO:0007669"/>
    <property type="project" value="UniProtKB-KW"/>
</dbReference>
<dbReference type="NCBIfam" id="TIGR00393">
    <property type="entry name" value="kpsF"/>
    <property type="match status" value="1"/>
</dbReference>
<keyword evidence="4 10" id="KW-0413">Isomerase</keyword>
<dbReference type="InterPro" id="IPR001347">
    <property type="entry name" value="SIS_dom"/>
</dbReference>
<evidence type="ECO:0000313" key="10">
    <source>
        <dbReference type="EMBL" id="RJG49951.1"/>
    </source>
</evidence>
<dbReference type="Pfam" id="PF00571">
    <property type="entry name" value="CBS"/>
    <property type="match status" value="2"/>
</dbReference>
<keyword evidence="5" id="KW-0479">Metal-binding</keyword>
<dbReference type="Pfam" id="PF01380">
    <property type="entry name" value="SIS"/>
    <property type="match status" value="1"/>
</dbReference>
<keyword evidence="3 7" id="KW-0129">CBS domain</keyword>
<dbReference type="PANTHER" id="PTHR42745">
    <property type="match status" value="1"/>
</dbReference>
<feature type="binding site" evidence="5">
    <location>
        <position position="82"/>
    </location>
    <ligand>
        <name>Zn(2+)</name>
        <dbReference type="ChEBI" id="CHEBI:29105"/>
    </ligand>
</feature>
<feature type="site" description="Catalytically relevant" evidence="6">
    <location>
        <position position="152"/>
    </location>
</feature>
<dbReference type="OrthoDB" id="9762536at2"/>
<reference evidence="10 11" key="1">
    <citation type="submission" date="2018-09" db="EMBL/GenBank/DDBJ databases">
        <authorList>
            <person name="Wang F."/>
        </authorList>
    </citation>
    <scope>NUCLEOTIDE SEQUENCE [LARGE SCALE GENOMIC DNA]</scope>
    <source>
        <strain evidence="10 11">PLHSC7-2</strain>
    </source>
</reference>
<comment type="catalytic activity">
    <reaction evidence="4">
        <text>D-arabinose 5-phosphate = D-ribulose 5-phosphate</text>
        <dbReference type="Rhea" id="RHEA:23104"/>
        <dbReference type="ChEBI" id="CHEBI:57693"/>
        <dbReference type="ChEBI" id="CHEBI:58121"/>
        <dbReference type="EC" id="5.3.1.13"/>
    </reaction>
</comment>
<name>A0A418YIA2_9GAMM</name>
<dbReference type="GO" id="GO:0097367">
    <property type="term" value="F:carbohydrate derivative binding"/>
    <property type="evidence" value="ECO:0007669"/>
    <property type="project" value="InterPro"/>
</dbReference>
<dbReference type="GO" id="GO:0019146">
    <property type="term" value="F:arabinose-5-phosphate isomerase activity"/>
    <property type="evidence" value="ECO:0007669"/>
    <property type="project" value="UniProtKB-EC"/>
</dbReference>
<gene>
    <name evidence="10" type="ORF">D1Z90_04720</name>
</gene>
<feature type="domain" description="SIS" evidence="9">
    <location>
        <begin position="41"/>
        <end position="184"/>
    </location>
</feature>
<dbReference type="Proteomes" id="UP000283255">
    <property type="component" value="Unassembled WGS sequence"/>
</dbReference>
<dbReference type="PANTHER" id="PTHR42745:SF1">
    <property type="entry name" value="ARABINOSE 5-PHOSPHATE ISOMERASE KDSD"/>
    <property type="match status" value="1"/>
</dbReference>